<reference evidence="2 3" key="1">
    <citation type="submission" date="2019-01" db="EMBL/GenBank/DDBJ databases">
        <title>Pseudoxanthomonas composti sp. nov., isolated from compost.</title>
        <authorList>
            <person name="Yang G."/>
        </authorList>
    </citation>
    <scope>NUCLEOTIDE SEQUENCE [LARGE SCALE GENOMIC DNA]</scope>
    <source>
        <strain evidence="2 3">GSS15</strain>
    </source>
</reference>
<proteinExistence type="predicted"/>
<sequence length="162" mass="17279">MTITLEDLCVALDQDLDRASLLADWEWLTGPGARVLMLGVAGDAFVQLGQGQDVYFLDCVDGVLEKVADDLGEFLQRLGDVDFVAHCFRYDLVAPLLREGARLPEGSVWAFRVPPVLGGARDTAALEPTALADYLSLSGQIHAQVAALPPGVTVGDLSLAVE</sequence>
<dbReference type="InterPro" id="IPR015002">
    <property type="entry name" value="T6SS_Tdi1_C"/>
</dbReference>
<evidence type="ECO:0000259" key="1">
    <source>
        <dbReference type="Pfam" id="PF08906"/>
    </source>
</evidence>
<keyword evidence="3" id="KW-1185">Reference proteome</keyword>
<dbReference type="AlphaFoldDB" id="A0A4Q1JUL2"/>
<dbReference type="RefSeq" id="WP_129471401.1">
    <property type="nucleotide sequence ID" value="NZ_SAWZ01000005.1"/>
</dbReference>
<protein>
    <submittedName>
        <fullName evidence="2">DUF1851 domain-containing protein</fullName>
    </submittedName>
</protein>
<evidence type="ECO:0000313" key="3">
    <source>
        <dbReference type="Proteomes" id="UP000289784"/>
    </source>
</evidence>
<comment type="caution">
    <text evidence="2">The sequence shown here is derived from an EMBL/GenBank/DDBJ whole genome shotgun (WGS) entry which is preliminary data.</text>
</comment>
<organism evidence="2 3">
    <name type="scientific">Pseudoxanthomonas composti</name>
    <dbReference type="NCBI Taxonomy" id="2137479"/>
    <lineage>
        <taxon>Bacteria</taxon>
        <taxon>Pseudomonadati</taxon>
        <taxon>Pseudomonadota</taxon>
        <taxon>Gammaproteobacteria</taxon>
        <taxon>Lysobacterales</taxon>
        <taxon>Lysobacteraceae</taxon>
        <taxon>Pseudoxanthomonas</taxon>
    </lineage>
</organism>
<dbReference type="EMBL" id="SAWZ01000005">
    <property type="protein sequence ID" value="RXR05397.1"/>
    <property type="molecule type" value="Genomic_DNA"/>
</dbReference>
<dbReference type="OrthoDB" id="8683979at2"/>
<evidence type="ECO:0000313" key="2">
    <source>
        <dbReference type="EMBL" id="RXR05397.1"/>
    </source>
</evidence>
<dbReference type="Pfam" id="PF08906">
    <property type="entry name" value="T6SS_Tdi1_C"/>
    <property type="match status" value="1"/>
</dbReference>
<accession>A0A4Q1JUL2</accession>
<gene>
    <name evidence="2" type="ORF">EPA99_11715</name>
</gene>
<name>A0A4Q1JUL2_9GAMM</name>
<dbReference type="Proteomes" id="UP000289784">
    <property type="component" value="Unassembled WGS sequence"/>
</dbReference>
<feature type="domain" description="T6SS immunity protein Tdi1 C-terminal" evidence="1">
    <location>
        <begin position="71"/>
        <end position="142"/>
    </location>
</feature>